<evidence type="ECO:0000256" key="3">
    <source>
        <dbReference type="ARBA" id="ARBA00022833"/>
    </source>
</evidence>
<keyword evidence="7" id="KW-1185">Reference proteome</keyword>
<dbReference type="GO" id="GO:0008270">
    <property type="term" value="F:zinc ion binding"/>
    <property type="evidence" value="ECO:0007669"/>
    <property type="project" value="UniProtKB-KW"/>
</dbReference>
<proteinExistence type="predicted"/>
<dbReference type="SMART" id="SM00249">
    <property type="entry name" value="PHD"/>
    <property type="match status" value="1"/>
</dbReference>
<dbReference type="Gene3D" id="3.30.40.10">
    <property type="entry name" value="Zinc/RING finger domain, C3HC4 (zinc finger)"/>
    <property type="match status" value="1"/>
</dbReference>
<dbReference type="InterPro" id="IPR019787">
    <property type="entry name" value="Znf_PHD-finger"/>
</dbReference>
<dbReference type="InterPro" id="IPR011011">
    <property type="entry name" value="Znf_FYVE_PHD"/>
</dbReference>
<protein>
    <recommendedName>
        <fullName evidence="5">PHD-type domain-containing protein</fullName>
    </recommendedName>
</protein>
<evidence type="ECO:0000313" key="6">
    <source>
        <dbReference type="EnsemblMetazoa" id="GBRI027885-PA"/>
    </source>
</evidence>
<keyword evidence="1" id="KW-0479">Metal-binding</keyword>
<keyword evidence="3" id="KW-0862">Zinc</keyword>
<feature type="domain" description="PHD-type" evidence="5">
    <location>
        <begin position="2"/>
        <end position="61"/>
    </location>
</feature>
<evidence type="ECO:0000313" key="7">
    <source>
        <dbReference type="Proteomes" id="UP000091820"/>
    </source>
</evidence>
<dbReference type="EnsemblMetazoa" id="GBRI027885-RA">
    <property type="protein sequence ID" value="GBRI027885-PA"/>
    <property type="gene ID" value="GBRI027885"/>
</dbReference>
<dbReference type="Proteomes" id="UP000091820">
    <property type="component" value="Unassembled WGS sequence"/>
</dbReference>
<dbReference type="SUPFAM" id="SSF57903">
    <property type="entry name" value="FYVE/PHD zinc finger"/>
    <property type="match status" value="1"/>
</dbReference>
<accession>A0A1A9WQ66</accession>
<evidence type="ECO:0000256" key="1">
    <source>
        <dbReference type="ARBA" id="ARBA00022723"/>
    </source>
</evidence>
<dbReference type="InterPro" id="IPR013083">
    <property type="entry name" value="Znf_RING/FYVE/PHD"/>
</dbReference>
<reference evidence="7" key="1">
    <citation type="submission" date="2014-03" db="EMBL/GenBank/DDBJ databases">
        <authorList>
            <person name="Aksoy S."/>
            <person name="Warren W."/>
            <person name="Wilson R.K."/>
        </authorList>
    </citation>
    <scope>NUCLEOTIDE SEQUENCE [LARGE SCALE GENOMIC DNA]</scope>
    <source>
        <strain evidence="7">IAEA</strain>
    </source>
</reference>
<reference evidence="6" key="2">
    <citation type="submission" date="2020-05" db="UniProtKB">
        <authorList>
            <consortium name="EnsemblMetazoa"/>
        </authorList>
    </citation>
    <scope>IDENTIFICATION</scope>
    <source>
        <strain evidence="6">IAEA</strain>
    </source>
</reference>
<organism evidence="6 7">
    <name type="scientific">Glossina brevipalpis</name>
    <dbReference type="NCBI Taxonomy" id="37001"/>
    <lineage>
        <taxon>Eukaryota</taxon>
        <taxon>Metazoa</taxon>
        <taxon>Ecdysozoa</taxon>
        <taxon>Arthropoda</taxon>
        <taxon>Hexapoda</taxon>
        <taxon>Insecta</taxon>
        <taxon>Pterygota</taxon>
        <taxon>Neoptera</taxon>
        <taxon>Endopterygota</taxon>
        <taxon>Diptera</taxon>
        <taxon>Brachycera</taxon>
        <taxon>Muscomorpha</taxon>
        <taxon>Hippoboscoidea</taxon>
        <taxon>Glossinidae</taxon>
        <taxon>Glossina</taxon>
    </lineage>
</organism>
<evidence type="ECO:0000259" key="5">
    <source>
        <dbReference type="PROSITE" id="PS50016"/>
    </source>
</evidence>
<evidence type="ECO:0000256" key="2">
    <source>
        <dbReference type="ARBA" id="ARBA00022771"/>
    </source>
</evidence>
<dbReference type="VEuPathDB" id="VectorBase:GBRI027885"/>
<evidence type="ECO:0000256" key="4">
    <source>
        <dbReference type="PROSITE-ProRule" id="PRU00146"/>
    </source>
</evidence>
<dbReference type="InterPro" id="IPR001965">
    <property type="entry name" value="Znf_PHD"/>
</dbReference>
<sequence length="160" mass="17028">MDCLCTNCNSKTGTSYDRFLVCSLCQRLGHPKCAGPTGRAADAVVDSSKGLCWSCPDCRTAGRVILIFIGCLVKRKPISWKSKKKISATRSVASGPLPTSSGHILIPDAVPSTAPVMANSPVAPVDLVDLSSPNPQKAATLPVQKDQTVLLDEIRLFDFN</sequence>
<dbReference type="PROSITE" id="PS50016">
    <property type="entry name" value="ZF_PHD_2"/>
    <property type="match status" value="1"/>
</dbReference>
<dbReference type="AlphaFoldDB" id="A0A1A9WQ66"/>
<keyword evidence="2 4" id="KW-0863">Zinc-finger</keyword>
<name>A0A1A9WQ66_9MUSC</name>